<comment type="caution">
    <text evidence="2">The sequence shown here is derived from an EMBL/GenBank/DDBJ whole genome shotgun (WGS) entry which is preliminary data.</text>
</comment>
<proteinExistence type="predicted"/>
<accession>A0A7V7PS55</accession>
<evidence type="ECO:0000313" key="2">
    <source>
        <dbReference type="EMBL" id="KAB0681933.1"/>
    </source>
</evidence>
<organism evidence="2 3">
    <name type="scientific">Plantimonas leprariae</name>
    <dbReference type="NCBI Taxonomy" id="2615207"/>
    <lineage>
        <taxon>Bacteria</taxon>
        <taxon>Pseudomonadati</taxon>
        <taxon>Pseudomonadota</taxon>
        <taxon>Alphaproteobacteria</taxon>
        <taxon>Hyphomicrobiales</taxon>
        <taxon>Aurantimonadaceae</taxon>
        <taxon>Plantimonas</taxon>
    </lineage>
</organism>
<evidence type="ECO:0000313" key="3">
    <source>
        <dbReference type="Proteomes" id="UP000432089"/>
    </source>
</evidence>
<reference evidence="2 3" key="1">
    <citation type="submission" date="2019-09" db="EMBL/GenBank/DDBJ databases">
        <title>YIM 132180 draft genome.</title>
        <authorList>
            <person name="Zhang K."/>
        </authorList>
    </citation>
    <scope>NUCLEOTIDE SEQUENCE [LARGE SCALE GENOMIC DNA]</scope>
    <source>
        <strain evidence="2 3">YIM 132180</strain>
    </source>
</reference>
<dbReference type="EMBL" id="VZDO01000002">
    <property type="protein sequence ID" value="KAB0681933.1"/>
    <property type="molecule type" value="Genomic_DNA"/>
</dbReference>
<sequence length="76" mass="8329">MKRSVSIQGHQTSISVEDAFWTEFRAISARQNRALASLIAEIDAARPADANLSSAIRLFVLADLRRRLAEAEATSS</sequence>
<dbReference type="AlphaFoldDB" id="A0A7V7PS55"/>
<gene>
    <name evidence="2" type="ORF">F6X38_03725</name>
</gene>
<dbReference type="InterPro" id="IPR027373">
    <property type="entry name" value="RHH_dom"/>
</dbReference>
<dbReference type="Proteomes" id="UP000432089">
    <property type="component" value="Unassembled WGS sequence"/>
</dbReference>
<keyword evidence="3" id="KW-1185">Reference proteome</keyword>
<protein>
    <submittedName>
        <fullName evidence="2">Ribbon-helix-helix domain-containing protein</fullName>
    </submittedName>
</protein>
<evidence type="ECO:0000259" key="1">
    <source>
        <dbReference type="Pfam" id="PF13467"/>
    </source>
</evidence>
<name>A0A7V7PS55_9HYPH</name>
<dbReference type="Pfam" id="PF13467">
    <property type="entry name" value="RHH_4"/>
    <property type="match status" value="1"/>
</dbReference>
<dbReference type="Gene3D" id="1.10.3990.20">
    <property type="entry name" value="protein bp1543"/>
    <property type="match status" value="1"/>
</dbReference>
<feature type="domain" description="Ribbon-helix-helix" evidence="1">
    <location>
        <begin position="2"/>
        <end position="63"/>
    </location>
</feature>
<dbReference type="InterPro" id="IPR038268">
    <property type="entry name" value="RHH_sf"/>
</dbReference>